<organism evidence="5 6">
    <name type="scientific">Thalassospira lucentensis</name>
    <dbReference type="NCBI Taxonomy" id="168935"/>
    <lineage>
        <taxon>Bacteria</taxon>
        <taxon>Pseudomonadati</taxon>
        <taxon>Pseudomonadota</taxon>
        <taxon>Alphaproteobacteria</taxon>
        <taxon>Rhodospirillales</taxon>
        <taxon>Thalassospiraceae</taxon>
        <taxon>Thalassospira</taxon>
    </lineage>
</organism>
<dbReference type="InterPro" id="IPR000873">
    <property type="entry name" value="AMP-dep_synth/lig_dom"/>
</dbReference>
<evidence type="ECO:0000313" key="5">
    <source>
        <dbReference type="EMBL" id="HBU99144.1"/>
    </source>
</evidence>
<name>A0A358HWG2_9PROT</name>
<evidence type="ECO:0000313" key="6">
    <source>
        <dbReference type="Proteomes" id="UP000264753"/>
    </source>
</evidence>
<dbReference type="InterPro" id="IPR042099">
    <property type="entry name" value="ANL_N_sf"/>
</dbReference>
<comment type="similarity">
    <text evidence="1">Belongs to the ATP-dependent AMP-binding enzyme family.</text>
</comment>
<dbReference type="PANTHER" id="PTHR24095">
    <property type="entry name" value="ACETYL-COENZYME A SYNTHETASE"/>
    <property type="match status" value="1"/>
</dbReference>
<accession>A0A358HWG2</accession>
<feature type="non-terminal residue" evidence="5">
    <location>
        <position position="153"/>
    </location>
</feature>
<feature type="domain" description="AMP-dependent synthetase/ligase" evidence="3">
    <location>
        <begin position="82"/>
        <end position="153"/>
    </location>
</feature>
<dbReference type="GO" id="GO:0006085">
    <property type="term" value="P:acetyl-CoA biosynthetic process"/>
    <property type="evidence" value="ECO:0007669"/>
    <property type="project" value="TreeGrafter"/>
</dbReference>
<dbReference type="Pfam" id="PF16177">
    <property type="entry name" value="ACAS_N"/>
    <property type="match status" value="1"/>
</dbReference>
<dbReference type="SUPFAM" id="SSF56801">
    <property type="entry name" value="Acetyl-CoA synthetase-like"/>
    <property type="match status" value="1"/>
</dbReference>
<evidence type="ECO:0000259" key="4">
    <source>
        <dbReference type="Pfam" id="PF16177"/>
    </source>
</evidence>
<keyword evidence="2" id="KW-0007">Acetylation</keyword>
<dbReference type="RefSeq" id="WP_276653858.1">
    <property type="nucleotide sequence ID" value="NZ_DOOG01000123.1"/>
</dbReference>
<sequence>MSANVYPVPDDIAKNALIDKSKYDAMYKQSIEDPEGFWGEHGKRIDWIKPYSKVKNVSFDANDLYIKWYEDGTLNVSANCLDRHLEKRGDQTAIIFEGDDPSVSEHITYRDLYERTCRFANALKSMGVGKGDRVVIYLPMIPEASVAMLACAR</sequence>
<gene>
    <name evidence="5" type="ORF">DEF21_14750</name>
</gene>
<evidence type="ECO:0000256" key="2">
    <source>
        <dbReference type="ARBA" id="ARBA00022990"/>
    </source>
</evidence>
<dbReference type="PANTHER" id="PTHR24095:SF243">
    <property type="entry name" value="ACETYL-COENZYME A SYNTHETASE"/>
    <property type="match status" value="1"/>
</dbReference>
<proteinExistence type="inferred from homology"/>
<protein>
    <submittedName>
        <fullName evidence="5">Acetyl-coenzyme A synthetase</fullName>
        <ecNumber evidence="5">6.2.1.1</ecNumber>
    </submittedName>
</protein>
<keyword evidence="5" id="KW-0436">Ligase</keyword>
<dbReference type="EMBL" id="DOOG01000123">
    <property type="protein sequence ID" value="HBU99144.1"/>
    <property type="molecule type" value="Genomic_DNA"/>
</dbReference>
<dbReference type="AlphaFoldDB" id="A0A358HWG2"/>
<evidence type="ECO:0000259" key="3">
    <source>
        <dbReference type="Pfam" id="PF00501"/>
    </source>
</evidence>
<dbReference type="InterPro" id="IPR032387">
    <property type="entry name" value="ACAS_N"/>
</dbReference>
<comment type="caution">
    <text evidence="5">The sequence shown here is derived from an EMBL/GenBank/DDBJ whole genome shotgun (WGS) entry which is preliminary data.</text>
</comment>
<dbReference type="Proteomes" id="UP000264753">
    <property type="component" value="Unassembled WGS sequence"/>
</dbReference>
<dbReference type="GO" id="GO:0003987">
    <property type="term" value="F:acetate-CoA ligase activity"/>
    <property type="evidence" value="ECO:0007669"/>
    <property type="project" value="UniProtKB-EC"/>
</dbReference>
<dbReference type="Pfam" id="PF00501">
    <property type="entry name" value="AMP-binding"/>
    <property type="match status" value="1"/>
</dbReference>
<dbReference type="GO" id="GO:0005829">
    <property type="term" value="C:cytosol"/>
    <property type="evidence" value="ECO:0007669"/>
    <property type="project" value="TreeGrafter"/>
</dbReference>
<dbReference type="Gene3D" id="3.40.50.12780">
    <property type="entry name" value="N-terminal domain of ligase-like"/>
    <property type="match status" value="1"/>
</dbReference>
<reference evidence="5 6" key="1">
    <citation type="journal article" date="2018" name="Nat. Biotechnol.">
        <title>A standardized bacterial taxonomy based on genome phylogeny substantially revises the tree of life.</title>
        <authorList>
            <person name="Parks D.H."/>
            <person name="Chuvochina M."/>
            <person name="Waite D.W."/>
            <person name="Rinke C."/>
            <person name="Skarshewski A."/>
            <person name="Chaumeil P.A."/>
            <person name="Hugenholtz P."/>
        </authorList>
    </citation>
    <scope>NUCLEOTIDE SEQUENCE [LARGE SCALE GENOMIC DNA]</scope>
    <source>
        <strain evidence="5">UBA8707</strain>
    </source>
</reference>
<evidence type="ECO:0000256" key="1">
    <source>
        <dbReference type="ARBA" id="ARBA00006432"/>
    </source>
</evidence>
<feature type="domain" description="Acetyl-coenzyme A synthetase N-terminal" evidence="4">
    <location>
        <begin position="23"/>
        <end position="80"/>
    </location>
</feature>
<dbReference type="EC" id="6.2.1.1" evidence="5"/>